<gene>
    <name evidence="1" type="ORF">NM208_g17184</name>
</gene>
<organism evidence="1 2">
    <name type="scientific">Fusarium decemcellulare</name>
    <dbReference type="NCBI Taxonomy" id="57161"/>
    <lineage>
        <taxon>Eukaryota</taxon>
        <taxon>Fungi</taxon>
        <taxon>Dikarya</taxon>
        <taxon>Ascomycota</taxon>
        <taxon>Pezizomycotina</taxon>
        <taxon>Sordariomycetes</taxon>
        <taxon>Hypocreomycetidae</taxon>
        <taxon>Hypocreales</taxon>
        <taxon>Nectriaceae</taxon>
        <taxon>Fusarium</taxon>
        <taxon>Fusarium decemcellulare species complex</taxon>
    </lineage>
</organism>
<name>A0ACC1R9U0_9HYPO</name>
<accession>A0ACC1R9U0</accession>
<sequence>MPYTLSSREIRVHTTSGNIDGWYPLYDLLDIESVSGDISTSVGPKPVDPQEVKSATLRVRSGSGKISVDEPLDQAVKAARPDRAFPPRDYIVDLLTASGDITADVAASSFAKFGSQSGDLKIRVWPVLDSGLLTAADDSDKPVLETDTKSGDSEVTVLEPLWTSLATIGETIPPLTPKNPEDEPYLIMPPRIQDTRSDKVSVTDTPALSVLSSKHKSISGRVTLRYPSSWEGYLFAQTISGKQDFRGKDLQLTHEGGAFTKLLKGRKGNGYSQLDVRTVSGDEDALIGKEA</sequence>
<evidence type="ECO:0000313" key="2">
    <source>
        <dbReference type="Proteomes" id="UP001148629"/>
    </source>
</evidence>
<protein>
    <submittedName>
        <fullName evidence="1">Uncharacterized protein</fullName>
    </submittedName>
</protein>
<dbReference type="Proteomes" id="UP001148629">
    <property type="component" value="Unassembled WGS sequence"/>
</dbReference>
<reference evidence="1" key="1">
    <citation type="submission" date="2022-08" db="EMBL/GenBank/DDBJ databases">
        <title>Genome Sequence of Fusarium decemcellulare.</title>
        <authorList>
            <person name="Buettner E."/>
        </authorList>
    </citation>
    <scope>NUCLEOTIDE SEQUENCE</scope>
    <source>
        <strain evidence="1">Babe19</strain>
    </source>
</reference>
<evidence type="ECO:0000313" key="1">
    <source>
        <dbReference type="EMBL" id="KAJ3500262.1"/>
    </source>
</evidence>
<dbReference type="EMBL" id="JANRMS010005961">
    <property type="protein sequence ID" value="KAJ3500262.1"/>
    <property type="molecule type" value="Genomic_DNA"/>
</dbReference>
<keyword evidence="2" id="KW-1185">Reference proteome</keyword>
<proteinExistence type="predicted"/>
<comment type="caution">
    <text evidence="1">The sequence shown here is derived from an EMBL/GenBank/DDBJ whole genome shotgun (WGS) entry which is preliminary data.</text>
</comment>